<feature type="chain" id="PRO_5004676746" evidence="2">
    <location>
        <begin position="17"/>
        <end position="728"/>
    </location>
</feature>
<feature type="compositionally biased region" description="Low complexity" evidence="1">
    <location>
        <begin position="70"/>
        <end position="99"/>
    </location>
</feature>
<feature type="compositionally biased region" description="Low complexity" evidence="1">
    <location>
        <begin position="216"/>
        <end position="229"/>
    </location>
</feature>
<feature type="compositionally biased region" description="Low complexity" evidence="1">
    <location>
        <begin position="111"/>
        <end position="124"/>
    </location>
</feature>
<keyword evidence="4" id="KW-1185">Reference proteome</keyword>
<dbReference type="VEuPathDB" id="ToxoDB:ENH_00076770"/>
<dbReference type="OrthoDB" id="10685726at2759"/>
<dbReference type="GeneID" id="25477807"/>
<evidence type="ECO:0000313" key="3">
    <source>
        <dbReference type="EMBL" id="CDJ69594.1"/>
    </source>
</evidence>
<evidence type="ECO:0000256" key="1">
    <source>
        <dbReference type="SAM" id="MobiDB-lite"/>
    </source>
</evidence>
<feature type="region of interest" description="Disordered" evidence="1">
    <location>
        <begin position="212"/>
        <end position="232"/>
    </location>
</feature>
<reference evidence="3" key="1">
    <citation type="submission" date="2013-10" db="EMBL/GenBank/DDBJ databases">
        <title>Genomic analysis of the causative agents of coccidiosis in chickens.</title>
        <authorList>
            <person name="Reid A.J."/>
            <person name="Blake D."/>
            <person name="Billington K."/>
            <person name="Browne H."/>
            <person name="Dunn M."/>
            <person name="Hung S."/>
            <person name="Kawahara F."/>
            <person name="Miranda-Saavedra D."/>
            <person name="Mourier T."/>
            <person name="Nagra H."/>
            <person name="Otto T.D."/>
            <person name="Rawlings N."/>
            <person name="Sanchez A."/>
            <person name="Sanders M."/>
            <person name="Subramaniam C."/>
            <person name="Tay Y."/>
            <person name="Dear P."/>
            <person name="Doerig C."/>
            <person name="Gruber A."/>
            <person name="Parkinson J."/>
            <person name="Shirley M."/>
            <person name="Wan K.L."/>
            <person name="Berriman M."/>
            <person name="Tomley F."/>
            <person name="Pain A."/>
        </authorList>
    </citation>
    <scope>NUCLEOTIDE SEQUENCE [LARGE SCALE GENOMIC DNA]</scope>
    <source>
        <strain evidence="3">Houghton</strain>
    </source>
</reference>
<feature type="compositionally biased region" description="Basic residues" evidence="1">
    <location>
        <begin position="555"/>
        <end position="564"/>
    </location>
</feature>
<organism evidence="3 4">
    <name type="scientific">Eimeria necatrix</name>
    <dbReference type="NCBI Taxonomy" id="51315"/>
    <lineage>
        <taxon>Eukaryota</taxon>
        <taxon>Sar</taxon>
        <taxon>Alveolata</taxon>
        <taxon>Apicomplexa</taxon>
        <taxon>Conoidasida</taxon>
        <taxon>Coccidia</taxon>
        <taxon>Eucoccidiorida</taxon>
        <taxon>Eimeriorina</taxon>
        <taxon>Eimeriidae</taxon>
        <taxon>Eimeria</taxon>
    </lineage>
</organism>
<gene>
    <name evidence="3" type="ORF">ENH_00076770</name>
</gene>
<evidence type="ECO:0000256" key="2">
    <source>
        <dbReference type="SAM" id="SignalP"/>
    </source>
</evidence>
<feature type="region of interest" description="Disordered" evidence="1">
    <location>
        <begin position="543"/>
        <end position="581"/>
    </location>
</feature>
<feature type="compositionally biased region" description="Low complexity" evidence="1">
    <location>
        <begin position="37"/>
        <end position="47"/>
    </location>
</feature>
<feature type="region of interest" description="Disordered" evidence="1">
    <location>
        <begin position="653"/>
        <end position="699"/>
    </location>
</feature>
<name>U6N2S6_9EIME</name>
<dbReference type="AlphaFoldDB" id="U6N2S6"/>
<accession>U6N2S6</accession>
<feature type="region of interest" description="Disordered" evidence="1">
    <location>
        <begin position="19"/>
        <end position="170"/>
    </location>
</feature>
<protein>
    <submittedName>
        <fullName evidence="3">Uncharacterized protein</fullName>
    </submittedName>
</protein>
<feature type="region of interest" description="Disordered" evidence="1">
    <location>
        <begin position="272"/>
        <end position="309"/>
    </location>
</feature>
<dbReference type="Proteomes" id="UP000030754">
    <property type="component" value="Unassembled WGS sequence"/>
</dbReference>
<keyword evidence="2" id="KW-0732">Signal</keyword>
<feature type="compositionally biased region" description="Polar residues" evidence="1">
    <location>
        <begin position="676"/>
        <end position="690"/>
    </location>
</feature>
<feature type="signal peptide" evidence="2">
    <location>
        <begin position="1"/>
        <end position="16"/>
    </location>
</feature>
<dbReference type="RefSeq" id="XP_013438060.1">
    <property type="nucleotide sequence ID" value="XM_013582606.1"/>
</dbReference>
<reference evidence="3" key="2">
    <citation type="submission" date="2013-10" db="EMBL/GenBank/DDBJ databases">
        <authorList>
            <person name="Aslett M."/>
        </authorList>
    </citation>
    <scope>NUCLEOTIDE SEQUENCE [LARGE SCALE GENOMIC DNA]</scope>
    <source>
        <strain evidence="3">Houghton</strain>
    </source>
</reference>
<evidence type="ECO:0000313" key="4">
    <source>
        <dbReference type="Proteomes" id="UP000030754"/>
    </source>
</evidence>
<proteinExistence type="predicted"/>
<feature type="compositionally biased region" description="Basic and acidic residues" evidence="1">
    <location>
        <begin position="54"/>
        <end position="63"/>
    </location>
</feature>
<sequence>MASLIAAALALRAAAGRTGTGPLAAAHGHSSAQQTEKQLPQQQQQPQPRKPRLQRGEQEQEGQRKRKQQRLNQQQQEKSQRQGQLQKEQHQQGHQQQQRHQQKQRQEQKYQQKQQHPQQQSLQQEAVNAAAAHGLKRSADYSDCGKRKKRKGRGAPRAEAAVSGTPADVEHAQNVHAVARVQQQQRNGHIDRDQLQVAEEQPLAQQRIPPLDQLAPPRQQGPSPSPQQQHKPELVQHKQLIHLTSLQAESQEQQQVVKQQCLQQVLPPHKFQAEGQQLKQQQEHGHNDTLRQAQGSAQRPIPRTLDPSRGLCIDHQQQVQQQRELQQQGQQQKQQRIEQQQDFQAQLCNRGLFTPQQTESLQQGLLLFQQEAAAAPTPAAAAAARGKATVLLLGASARRLAAVAPRLAAAFSRRAADVAQHYGIEVDPKAKQGLCAGCGVPLVPFLTSCIFTRPLPRGSFRRRMNQCTKEHLMLQLQATVPGGQVPPYAVEAVRPLAVSSSMVSVCKLCGHKAQTPTGQLRHKGKAQQQQQQLQQTLQQLPLDSAARGSNFNQQKKSREKRRSTSRLFDQRQQRQQYQQHQTMQQLIRGQCLEEQHQLLEDQELQQQQQPQRIERNHVRHDAIFKPGACEARSNTLSVVECTAMHSAKWEPRRIAVDEGSRENKDYSGSPLPVPQPSQYSALSRTRSSQDITEEEEKDGFLVSASTVSKAGEGERVTRVYELLADRDF</sequence>
<feature type="compositionally biased region" description="Basic and acidic residues" evidence="1">
    <location>
        <begin position="653"/>
        <end position="665"/>
    </location>
</feature>
<dbReference type="EMBL" id="HG725758">
    <property type="protein sequence ID" value="CDJ69594.1"/>
    <property type="molecule type" value="Genomic_DNA"/>
</dbReference>